<dbReference type="PANTHER" id="PTHR13710:SF105">
    <property type="entry name" value="ATP-DEPENDENT DNA HELICASE Q1"/>
    <property type="match status" value="1"/>
</dbReference>
<dbReference type="GO" id="GO:0005524">
    <property type="term" value="F:ATP binding"/>
    <property type="evidence" value="ECO:0007669"/>
    <property type="project" value="InterPro"/>
</dbReference>
<evidence type="ECO:0000256" key="4">
    <source>
        <dbReference type="ARBA" id="ARBA00034617"/>
    </source>
</evidence>
<evidence type="ECO:0000313" key="8">
    <source>
        <dbReference type="Proteomes" id="UP000070352"/>
    </source>
</evidence>
<comment type="catalytic activity">
    <reaction evidence="4">
        <text>Couples ATP hydrolysis with the unwinding of duplex DNA by translocating in the 3'-5' direction.</text>
        <dbReference type="EC" id="5.6.2.4"/>
    </reaction>
</comment>
<sequence length="127" mass="14504">MLTKYLSRYFGYDSFRDGQEEIIQHLLKGEHVLGVLPTGGGKSICYQLPALLFPGITIVVSPLISLMEDQVIQLKNMGLFIATYINSQLSYEEIVYRLKGLEQGKTKILYVSPEKLQQEAFFNRLKK</sequence>
<evidence type="ECO:0000256" key="5">
    <source>
        <dbReference type="ARBA" id="ARBA00034808"/>
    </source>
</evidence>
<evidence type="ECO:0000256" key="2">
    <source>
        <dbReference type="ARBA" id="ARBA00023125"/>
    </source>
</evidence>
<gene>
    <name evidence="7" type="ORF">U473_04580</name>
</gene>
<dbReference type="STRING" id="1413211.U473_04580"/>
<proteinExistence type="inferred from homology"/>
<evidence type="ECO:0000256" key="1">
    <source>
        <dbReference type="ARBA" id="ARBA00005446"/>
    </source>
</evidence>
<dbReference type="GO" id="GO:0005737">
    <property type="term" value="C:cytoplasm"/>
    <property type="evidence" value="ECO:0007669"/>
    <property type="project" value="TreeGrafter"/>
</dbReference>
<accession>A0A135L3C1</accession>
<reference evidence="7 8" key="1">
    <citation type="submission" date="2016-02" db="EMBL/GenBank/DDBJ databases">
        <title>Draft Genome for Tepidibacillus decaturensis nov. sp. Strain Z9, an Anaerobic, Moderately Thermophilic and Heterotrophic Bacterium from Deep Subsurface of the Illinois Basin, USA.</title>
        <authorList>
            <person name="Dong Y."/>
            <person name="Chang J.Y."/>
            <person name="Sanford R."/>
            <person name="Fouke B.W."/>
        </authorList>
    </citation>
    <scope>NUCLEOTIDE SEQUENCE [LARGE SCALE GENOMIC DNA]</scope>
    <source>
        <strain evidence="7 8">Z9</strain>
    </source>
</reference>
<dbReference type="InterPro" id="IPR027417">
    <property type="entry name" value="P-loop_NTPase"/>
</dbReference>
<evidence type="ECO:0000259" key="6">
    <source>
        <dbReference type="PROSITE" id="PS51192"/>
    </source>
</evidence>
<dbReference type="GO" id="GO:0030894">
    <property type="term" value="C:replisome"/>
    <property type="evidence" value="ECO:0007669"/>
    <property type="project" value="TreeGrafter"/>
</dbReference>
<dbReference type="GO" id="GO:0043138">
    <property type="term" value="F:3'-5' DNA helicase activity"/>
    <property type="evidence" value="ECO:0007669"/>
    <property type="project" value="UniProtKB-EC"/>
</dbReference>
<dbReference type="CDD" id="cd17920">
    <property type="entry name" value="DEXHc_RecQ"/>
    <property type="match status" value="1"/>
</dbReference>
<evidence type="ECO:0000313" key="7">
    <source>
        <dbReference type="EMBL" id="KXG43369.1"/>
    </source>
</evidence>
<name>A0A135L3C1_9BACI</name>
<comment type="caution">
    <text evidence="7">The sequence shown here is derived from an EMBL/GenBank/DDBJ whole genome shotgun (WGS) entry which is preliminary data.</text>
</comment>
<dbReference type="EMBL" id="LSKU01000001">
    <property type="protein sequence ID" value="KXG43369.1"/>
    <property type="molecule type" value="Genomic_DNA"/>
</dbReference>
<organism evidence="7 8">
    <name type="scientific">Tepidibacillus decaturensis</name>
    <dbReference type="NCBI Taxonomy" id="1413211"/>
    <lineage>
        <taxon>Bacteria</taxon>
        <taxon>Bacillati</taxon>
        <taxon>Bacillota</taxon>
        <taxon>Bacilli</taxon>
        <taxon>Bacillales</taxon>
        <taxon>Bacillaceae</taxon>
        <taxon>Tepidibacillus</taxon>
    </lineage>
</organism>
<dbReference type="PANTHER" id="PTHR13710">
    <property type="entry name" value="DNA HELICASE RECQ FAMILY MEMBER"/>
    <property type="match status" value="1"/>
</dbReference>
<evidence type="ECO:0000256" key="3">
    <source>
        <dbReference type="ARBA" id="ARBA00023235"/>
    </source>
</evidence>
<dbReference type="SUPFAM" id="SSF52540">
    <property type="entry name" value="P-loop containing nucleoside triphosphate hydrolases"/>
    <property type="match status" value="1"/>
</dbReference>
<dbReference type="AlphaFoldDB" id="A0A135L3C1"/>
<protein>
    <recommendedName>
        <fullName evidence="5">DNA 3'-5' helicase</fullName>
        <ecNumber evidence="5">5.6.2.4</ecNumber>
    </recommendedName>
</protein>
<dbReference type="GO" id="GO:0006310">
    <property type="term" value="P:DNA recombination"/>
    <property type="evidence" value="ECO:0007669"/>
    <property type="project" value="TreeGrafter"/>
</dbReference>
<comment type="similarity">
    <text evidence="1">Belongs to the helicase family. RecQ subfamily.</text>
</comment>
<dbReference type="GO" id="GO:0043590">
    <property type="term" value="C:bacterial nucleoid"/>
    <property type="evidence" value="ECO:0007669"/>
    <property type="project" value="TreeGrafter"/>
</dbReference>
<dbReference type="Pfam" id="PF00270">
    <property type="entry name" value="DEAD"/>
    <property type="match status" value="1"/>
</dbReference>
<feature type="domain" description="Helicase ATP-binding" evidence="6">
    <location>
        <begin position="23"/>
        <end position="127"/>
    </location>
</feature>
<dbReference type="GO" id="GO:0006281">
    <property type="term" value="P:DNA repair"/>
    <property type="evidence" value="ECO:0007669"/>
    <property type="project" value="TreeGrafter"/>
</dbReference>
<dbReference type="GO" id="GO:0003677">
    <property type="term" value="F:DNA binding"/>
    <property type="evidence" value="ECO:0007669"/>
    <property type="project" value="UniProtKB-KW"/>
</dbReference>
<dbReference type="InterPro" id="IPR014001">
    <property type="entry name" value="Helicase_ATP-bd"/>
</dbReference>
<dbReference type="GO" id="GO:0009378">
    <property type="term" value="F:four-way junction helicase activity"/>
    <property type="evidence" value="ECO:0007669"/>
    <property type="project" value="TreeGrafter"/>
</dbReference>
<keyword evidence="2" id="KW-0238">DNA-binding</keyword>
<dbReference type="OrthoDB" id="9763310at2"/>
<dbReference type="Proteomes" id="UP000070352">
    <property type="component" value="Unassembled WGS sequence"/>
</dbReference>
<dbReference type="InterPro" id="IPR011545">
    <property type="entry name" value="DEAD/DEAH_box_helicase_dom"/>
</dbReference>
<dbReference type="PROSITE" id="PS51192">
    <property type="entry name" value="HELICASE_ATP_BIND_1"/>
    <property type="match status" value="1"/>
</dbReference>
<dbReference type="EC" id="5.6.2.4" evidence="5"/>
<keyword evidence="8" id="KW-1185">Reference proteome</keyword>
<keyword evidence="3" id="KW-0413">Isomerase</keyword>
<dbReference type="RefSeq" id="WP_082732375.1">
    <property type="nucleotide sequence ID" value="NZ_LSKU01000001.1"/>
</dbReference>
<dbReference type="Gene3D" id="3.40.50.300">
    <property type="entry name" value="P-loop containing nucleotide triphosphate hydrolases"/>
    <property type="match status" value="1"/>
</dbReference>